<organism evidence="1 2">
    <name type="scientific">Kingdonia uniflora</name>
    <dbReference type="NCBI Taxonomy" id="39325"/>
    <lineage>
        <taxon>Eukaryota</taxon>
        <taxon>Viridiplantae</taxon>
        <taxon>Streptophyta</taxon>
        <taxon>Embryophyta</taxon>
        <taxon>Tracheophyta</taxon>
        <taxon>Spermatophyta</taxon>
        <taxon>Magnoliopsida</taxon>
        <taxon>Ranunculales</taxon>
        <taxon>Circaeasteraceae</taxon>
        <taxon>Kingdonia</taxon>
    </lineage>
</organism>
<dbReference type="OrthoDB" id="1845088at2759"/>
<evidence type="ECO:0008006" key="3">
    <source>
        <dbReference type="Google" id="ProtNLM"/>
    </source>
</evidence>
<accession>A0A7J7NVW6</accession>
<dbReference type="PANTHER" id="PTHR47481:SF22">
    <property type="entry name" value="RETROTRANSPOSON GAG DOMAIN-CONTAINING PROTEIN"/>
    <property type="match status" value="1"/>
</dbReference>
<dbReference type="EMBL" id="JACGCM010000510">
    <property type="protein sequence ID" value="KAF6171299.1"/>
    <property type="molecule type" value="Genomic_DNA"/>
</dbReference>
<protein>
    <recommendedName>
        <fullName evidence="3">Retrotransposon Copia-like N-terminal domain-containing protein</fullName>
    </recommendedName>
</protein>
<comment type="caution">
    <text evidence="1">The sequence shown here is derived from an EMBL/GenBank/DDBJ whole genome shotgun (WGS) entry which is preliminary data.</text>
</comment>
<dbReference type="Pfam" id="PF14223">
    <property type="entry name" value="Retrotran_gag_2"/>
    <property type="match status" value="1"/>
</dbReference>
<dbReference type="Proteomes" id="UP000541444">
    <property type="component" value="Unassembled WGS sequence"/>
</dbReference>
<dbReference type="PANTHER" id="PTHR47481">
    <property type="match status" value="1"/>
</dbReference>
<keyword evidence="2" id="KW-1185">Reference proteome</keyword>
<gene>
    <name evidence="1" type="ORF">GIB67_036967</name>
</gene>
<name>A0A7J7NVW6_9MAGN</name>
<evidence type="ECO:0000313" key="2">
    <source>
        <dbReference type="Proteomes" id="UP000541444"/>
    </source>
</evidence>
<proteinExistence type="predicted"/>
<dbReference type="AlphaFoldDB" id="A0A7J7NVW6"/>
<reference evidence="1 2" key="1">
    <citation type="journal article" date="2020" name="IScience">
        <title>Genome Sequencing of the Endangered Kingdonia uniflora (Circaeasteraceae, Ranunculales) Reveals Potential Mechanisms of Evolutionary Specialization.</title>
        <authorList>
            <person name="Sun Y."/>
            <person name="Deng T."/>
            <person name="Zhang A."/>
            <person name="Moore M.J."/>
            <person name="Landis J.B."/>
            <person name="Lin N."/>
            <person name="Zhang H."/>
            <person name="Zhang X."/>
            <person name="Huang J."/>
            <person name="Zhang X."/>
            <person name="Sun H."/>
            <person name="Wang H."/>
        </authorList>
    </citation>
    <scope>NUCLEOTIDE SEQUENCE [LARGE SCALE GENOMIC DNA]</scope>
    <source>
        <strain evidence="1">TB1705</strain>
        <tissue evidence="1">Leaf</tissue>
    </source>
</reference>
<sequence length="144" mass="16247">MSETNSASSSTILTSSSSPMSTLQTTHIHHLISVKLDQTNYLLWLTQFKPLLKGYDLEGYADGTLVCPPRTLSNIDTTINPTFLAWTKQYQIMFGWLLSSLSESVLAQVVGLDSSRVVWYALDKQFASKSRARKMQIRRELQTI</sequence>
<evidence type="ECO:0000313" key="1">
    <source>
        <dbReference type="EMBL" id="KAF6171299.1"/>
    </source>
</evidence>